<reference evidence="2" key="1">
    <citation type="journal article" date="2023" name="G3 (Bethesda)">
        <title>A reference genome for the long-term kleptoplast-retaining sea slug Elysia crispata morphotype clarki.</title>
        <authorList>
            <person name="Eastman K.E."/>
            <person name="Pendleton A.L."/>
            <person name="Shaikh M.A."/>
            <person name="Suttiyut T."/>
            <person name="Ogas R."/>
            <person name="Tomko P."/>
            <person name="Gavelis G."/>
            <person name="Widhalm J.R."/>
            <person name="Wisecaver J.H."/>
        </authorList>
    </citation>
    <scope>NUCLEOTIDE SEQUENCE</scope>
    <source>
        <strain evidence="2">ECLA1</strain>
    </source>
</reference>
<sequence length="175" mass="19698">MTSWAGWWTLDSAVVWVLGQAWRKSIQVTSVKSIRSEEKEIKYRVQVVQAGQNRERGLYKNMSFFMLDSWGDFGDANLNNKQVLYGNPSSSMMLTTGALTEHSLNPIGGTALSAHSKIPPTVNTAFTKQSHSLTGERFDRPITFANTRRRQCMPTIINPLVAKQKRQDSHDITPV</sequence>
<protein>
    <submittedName>
        <fullName evidence="2">Uncharacterized protein</fullName>
    </submittedName>
</protein>
<keyword evidence="1" id="KW-0732">Signal</keyword>
<organism evidence="2 3">
    <name type="scientific">Elysia crispata</name>
    <name type="common">lettuce slug</name>
    <dbReference type="NCBI Taxonomy" id="231223"/>
    <lineage>
        <taxon>Eukaryota</taxon>
        <taxon>Metazoa</taxon>
        <taxon>Spiralia</taxon>
        <taxon>Lophotrochozoa</taxon>
        <taxon>Mollusca</taxon>
        <taxon>Gastropoda</taxon>
        <taxon>Heterobranchia</taxon>
        <taxon>Euthyneura</taxon>
        <taxon>Panpulmonata</taxon>
        <taxon>Sacoglossa</taxon>
        <taxon>Placobranchoidea</taxon>
        <taxon>Plakobranchidae</taxon>
        <taxon>Elysia</taxon>
    </lineage>
</organism>
<evidence type="ECO:0000313" key="2">
    <source>
        <dbReference type="EMBL" id="KAK3782254.1"/>
    </source>
</evidence>
<dbReference type="AlphaFoldDB" id="A0AAE1A6M9"/>
<name>A0AAE1A6M9_9GAST</name>
<keyword evidence="3" id="KW-1185">Reference proteome</keyword>
<dbReference type="EMBL" id="JAWDGP010002524">
    <property type="protein sequence ID" value="KAK3782254.1"/>
    <property type="molecule type" value="Genomic_DNA"/>
</dbReference>
<feature type="signal peptide" evidence="1">
    <location>
        <begin position="1"/>
        <end position="19"/>
    </location>
</feature>
<evidence type="ECO:0000313" key="3">
    <source>
        <dbReference type="Proteomes" id="UP001283361"/>
    </source>
</evidence>
<accession>A0AAE1A6M9</accession>
<comment type="caution">
    <text evidence="2">The sequence shown here is derived from an EMBL/GenBank/DDBJ whole genome shotgun (WGS) entry which is preliminary data.</text>
</comment>
<evidence type="ECO:0000256" key="1">
    <source>
        <dbReference type="SAM" id="SignalP"/>
    </source>
</evidence>
<dbReference type="Proteomes" id="UP001283361">
    <property type="component" value="Unassembled WGS sequence"/>
</dbReference>
<gene>
    <name evidence="2" type="ORF">RRG08_048711</name>
</gene>
<proteinExistence type="predicted"/>
<feature type="chain" id="PRO_5041967412" evidence="1">
    <location>
        <begin position="20"/>
        <end position="175"/>
    </location>
</feature>